<sequence length="462" mass="51296">MDDTAPPSLDTVPPSYLGQSDIAIGLDDGDADLPSYTQSQQPSEAGQILQLETKDFDYKLEKNGEPFLTLTLSGNKSFSSVMAAFLEGFPVKGKVSIETGDPQSITAVVLSVKGLLVTGGANFDGYTFVFLDQDRTLWPQEAAQDKTVITGSSVLPFSFDLPEEVPMVEKKGQAPKMFRLPQTFNQRFTHATIKYDILVKLVRKGFLRSNDALSAPFAFIPLTTPPPLPPLRRLAYQEGTPLLGPKVDPDGWHHNDSVQIQGVLFNNQSAKVECKLFLSKPLSYTRGSIIPLCMTLESDDKHALDLLSAPKSIAVRVRRRIRYAPTPQKLFEASNWRDEVDHSQRAVWWPATNSAGEVSQERFRILNGELHLKPIMTPTSTMGMYKLEYSVVLLPFDSPGFKPVGREDHVKDHVLLEQPITIVTAYAPGPRPRATTPANYEPDAKRKADELQTDGEFSRGFY</sequence>
<gene>
    <name evidence="2" type="ORF">CPB84DRAFT_1822211</name>
</gene>
<evidence type="ECO:0000256" key="1">
    <source>
        <dbReference type="SAM" id="MobiDB-lite"/>
    </source>
</evidence>
<evidence type="ECO:0000313" key="2">
    <source>
        <dbReference type="EMBL" id="KAF8908137.1"/>
    </source>
</evidence>
<protein>
    <recommendedName>
        <fullName evidence="4">Arrestin-like N-terminal domain-containing protein</fullName>
    </recommendedName>
</protein>
<evidence type="ECO:0008006" key="4">
    <source>
        <dbReference type="Google" id="ProtNLM"/>
    </source>
</evidence>
<dbReference type="AlphaFoldDB" id="A0A9P5TSR6"/>
<dbReference type="OrthoDB" id="3261578at2759"/>
<organism evidence="2 3">
    <name type="scientific">Gymnopilus junonius</name>
    <name type="common">Spectacular rustgill mushroom</name>
    <name type="synonym">Gymnopilus spectabilis subsp. junonius</name>
    <dbReference type="NCBI Taxonomy" id="109634"/>
    <lineage>
        <taxon>Eukaryota</taxon>
        <taxon>Fungi</taxon>
        <taxon>Dikarya</taxon>
        <taxon>Basidiomycota</taxon>
        <taxon>Agaricomycotina</taxon>
        <taxon>Agaricomycetes</taxon>
        <taxon>Agaricomycetidae</taxon>
        <taxon>Agaricales</taxon>
        <taxon>Agaricineae</taxon>
        <taxon>Hymenogastraceae</taxon>
        <taxon>Gymnopilus</taxon>
    </lineage>
</organism>
<comment type="caution">
    <text evidence="2">The sequence shown here is derived from an EMBL/GenBank/DDBJ whole genome shotgun (WGS) entry which is preliminary data.</text>
</comment>
<dbReference type="InterPro" id="IPR014752">
    <property type="entry name" value="Arrestin-like_C"/>
</dbReference>
<proteinExistence type="predicted"/>
<feature type="region of interest" description="Disordered" evidence="1">
    <location>
        <begin position="427"/>
        <end position="462"/>
    </location>
</feature>
<name>A0A9P5TSR6_GYMJU</name>
<feature type="compositionally biased region" description="Low complexity" evidence="1">
    <location>
        <begin position="427"/>
        <end position="438"/>
    </location>
</feature>
<dbReference type="Gene3D" id="2.60.40.640">
    <property type="match status" value="1"/>
</dbReference>
<reference evidence="2" key="1">
    <citation type="submission" date="2020-11" db="EMBL/GenBank/DDBJ databases">
        <authorList>
            <consortium name="DOE Joint Genome Institute"/>
            <person name="Ahrendt S."/>
            <person name="Riley R."/>
            <person name="Andreopoulos W."/>
            <person name="LaButti K."/>
            <person name="Pangilinan J."/>
            <person name="Ruiz-duenas F.J."/>
            <person name="Barrasa J.M."/>
            <person name="Sanchez-Garcia M."/>
            <person name="Camarero S."/>
            <person name="Miyauchi S."/>
            <person name="Serrano A."/>
            <person name="Linde D."/>
            <person name="Babiker R."/>
            <person name="Drula E."/>
            <person name="Ayuso-Fernandez I."/>
            <person name="Pacheco R."/>
            <person name="Padilla G."/>
            <person name="Ferreira P."/>
            <person name="Barriuso J."/>
            <person name="Kellner H."/>
            <person name="Castanera R."/>
            <person name="Alfaro M."/>
            <person name="Ramirez L."/>
            <person name="Pisabarro A.G."/>
            <person name="Kuo A."/>
            <person name="Tritt A."/>
            <person name="Lipzen A."/>
            <person name="He G."/>
            <person name="Yan M."/>
            <person name="Ng V."/>
            <person name="Cullen D."/>
            <person name="Martin F."/>
            <person name="Rosso M.-N."/>
            <person name="Henrissat B."/>
            <person name="Hibbett D."/>
            <person name="Martinez A.T."/>
            <person name="Grigoriev I.V."/>
        </authorList>
    </citation>
    <scope>NUCLEOTIDE SEQUENCE</scope>
    <source>
        <strain evidence="2">AH 44721</strain>
    </source>
</reference>
<evidence type="ECO:0000313" key="3">
    <source>
        <dbReference type="Proteomes" id="UP000724874"/>
    </source>
</evidence>
<accession>A0A9P5TSR6</accession>
<dbReference type="Proteomes" id="UP000724874">
    <property type="component" value="Unassembled WGS sequence"/>
</dbReference>
<dbReference type="EMBL" id="JADNYJ010000012">
    <property type="protein sequence ID" value="KAF8908137.1"/>
    <property type="molecule type" value="Genomic_DNA"/>
</dbReference>
<keyword evidence="3" id="KW-1185">Reference proteome</keyword>